<name>A0A816M6B2_BRANA</name>
<evidence type="ECO:0000313" key="1">
    <source>
        <dbReference type="EMBL" id="CAF1977903.1"/>
    </source>
</evidence>
<sequence>MKEIERMQAVNTKKYRFCDMWLAEERHFCTQLKGNGGHISNWASWSGGKGTSAEVPAITTSSPGHSGFNIPSVGALDPLRGIVGNVAAQIPEL</sequence>
<feature type="non-terminal residue" evidence="1">
    <location>
        <position position="93"/>
    </location>
</feature>
<protein>
    <submittedName>
        <fullName evidence="1">(rape) hypothetical protein</fullName>
    </submittedName>
</protein>
<dbReference type="Proteomes" id="UP001295469">
    <property type="component" value="Chromosome C07"/>
</dbReference>
<accession>A0A816M6B2</accession>
<proteinExistence type="predicted"/>
<dbReference type="AlphaFoldDB" id="A0A816M6B2"/>
<reference evidence="1" key="1">
    <citation type="submission" date="2021-01" db="EMBL/GenBank/DDBJ databases">
        <authorList>
            <consortium name="Genoscope - CEA"/>
            <person name="William W."/>
        </authorList>
    </citation>
    <scope>NUCLEOTIDE SEQUENCE</scope>
</reference>
<organism evidence="1">
    <name type="scientific">Brassica napus</name>
    <name type="common">Rape</name>
    <dbReference type="NCBI Taxonomy" id="3708"/>
    <lineage>
        <taxon>Eukaryota</taxon>
        <taxon>Viridiplantae</taxon>
        <taxon>Streptophyta</taxon>
        <taxon>Embryophyta</taxon>
        <taxon>Tracheophyta</taxon>
        <taxon>Spermatophyta</taxon>
        <taxon>Magnoliopsida</taxon>
        <taxon>eudicotyledons</taxon>
        <taxon>Gunneridae</taxon>
        <taxon>Pentapetalae</taxon>
        <taxon>rosids</taxon>
        <taxon>malvids</taxon>
        <taxon>Brassicales</taxon>
        <taxon>Brassicaceae</taxon>
        <taxon>Brassiceae</taxon>
        <taxon>Brassica</taxon>
    </lineage>
</organism>
<dbReference type="EMBL" id="HG994371">
    <property type="protein sequence ID" value="CAF1977903.1"/>
    <property type="molecule type" value="Genomic_DNA"/>
</dbReference>
<gene>
    <name evidence="1" type="ORF">DARMORV10_C07P20640.1</name>
</gene>